<dbReference type="InterPro" id="IPR014114">
    <property type="entry name" value="TraW"/>
</dbReference>
<name>A0A845GRN9_9BURK</name>
<sequence>MCWLLAAAPALCLGADIGNLGPTYPVQEQNLLAMIEQRLLARAESGEMTRLMEQAAATARATVASPAPVAGLTACSKARSFYFDPSMVLAENVFDGTGRLMFAAGTRKNPLDVITLSRALLFFDARDARQRGQAQRMLREHGWRLKLILTGGSYLDLMRQWRMPIYYDQQGLLTRRLGIRQVPALVTQEGLRLRIDEMEVSP</sequence>
<proteinExistence type="predicted"/>
<organism evidence="1 2">
    <name type="scientific">Duganella vulcania</name>
    <dbReference type="NCBI Taxonomy" id="2692166"/>
    <lineage>
        <taxon>Bacteria</taxon>
        <taxon>Pseudomonadati</taxon>
        <taxon>Pseudomonadota</taxon>
        <taxon>Betaproteobacteria</taxon>
        <taxon>Burkholderiales</taxon>
        <taxon>Oxalobacteraceae</taxon>
        <taxon>Telluria group</taxon>
        <taxon>Duganella</taxon>
    </lineage>
</organism>
<dbReference type="AlphaFoldDB" id="A0A845GRN9"/>
<dbReference type="EMBL" id="WWCX01000035">
    <property type="protein sequence ID" value="MYM95916.1"/>
    <property type="molecule type" value="Genomic_DNA"/>
</dbReference>
<gene>
    <name evidence="1" type="primary">traW</name>
    <name evidence="1" type="ORF">GTP90_18820</name>
</gene>
<evidence type="ECO:0000313" key="1">
    <source>
        <dbReference type="EMBL" id="MYM95916.1"/>
    </source>
</evidence>
<dbReference type="NCBIfam" id="TIGR02743">
    <property type="entry name" value="TraW"/>
    <property type="match status" value="1"/>
</dbReference>
<evidence type="ECO:0000313" key="2">
    <source>
        <dbReference type="Proteomes" id="UP000447355"/>
    </source>
</evidence>
<protein>
    <submittedName>
        <fullName evidence="1">Type-F conjugative transfer system protein TraW</fullName>
    </submittedName>
</protein>
<reference evidence="1" key="1">
    <citation type="submission" date="2019-12" db="EMBL/GenBank/DDBJ databases">
        <title>Novel species isolated from a subtropical stream in China.</title>
        <authorList>
            <person name="Lu H."/>
        </authorList>
    </citation>
    <scope>NUCLEOTIDE SEQUENCE [LARGE SCALE GENOMIC DNA]</scope>
    <source>
        <strain evidence="1">FT81W</strain>
    </source>
</reference>
<accession>A0A845GRN9</accession>
<comment type="caution">
    <text evidence="1">The sequence shown here is derived from an EMBL/GenBank/DDBJ whole genome shotgun (WGS) entry which is preliminary data.</text>
</comment>
<dbReference type="Proteomes" id="UP000447355">
    <property type="component" value="Unassembled WGS sequence"/>
</dbReference>